<proteinExistence type="predicted"/>
<organism evidence="1 2">
    <name type="scientific">Rotaria sordida</name>
    <dbReference type="NCBI Taxonomy" id="392033"/>
    <lineage>
        <taxon>Eukaryota</taxon>
        <taxon>Metazoa</taxon>
        <taxon>Spiralia</taxon>
        <taxon>Gnathifera</taxon>
        <taxon>Rotifera</taxon>
        <taxon>Eurotatoria</taxon>
        <taxon>Bdelloidea</taxon>
        <taxon>Philodinida</taxon>
        <taxon>Philodinidae</taxon>
        <taxon>Rotaria</taxon>
    </lineage>
</organism>
<evidence type="ECO:0000313" key="1">
    <source>
        <dbReference type="EMBL" id="CAF4047537.1"/>
    </source>
</evidence>
<comment type="caution">
    <text evidence="1">The sequence shown here is derived from an EMBL/GenBank/DDBJ whole genome shotgun (WGS) entry which is preliminary data.</text>
</comment>
<dbReference type="AlphaFoldDB" id="A0A819RX81"/>
<evidence type="ECO:0000313" key="2">
    <source>
        <dbReference type="Proteomes" id="UP000663874"/>
    </source>
</evidence>
<name>A0A819RX81_9BILA</name>
<gene>
    <name evidence="1" type="ORF">FNK824_LOCUS28525</name>
</gene>
<accession>A0A819RX81</accession>
<protein>
    <submittedName>
        <fullName evidence="1">Uncharacterized protein</fullName>
    </submittedName>
</protein>
<dbReference type="EMBL" id="CAJOBE010007849">
    <property type="protein sequence ID" value="CAF4047537.1"/>
    <property type="molecule type" value="Genomic_DNA"/>
</dbReference>
<reference evidence="1" key="1">
    <citation type="submission" date="2021-02" db="EMBL/GenBank/DDBJ databases">
        <authorList>
            <person name="Nowell W R."/>
        </authorList>
    </citation>
    <scope>NUCLEOTIDE SEQUENCE</scope>
</reference>
<sequence>MNELNLHPCMIPMICLLKHMETNNLNTFLINTIVILLSWNSIVISNEVDAISVQRLLEDLFLNYIHKNSFVIKSNLDLIKKLIKS</sequence>
<dbReference type="Proteomes" id="UP000663874">
    <property type="component" value="Unassembled WGS sequence"/>
</dbReference>